<dbReference type="InterPro" id="IPR055378">
    <property type="entry name" value="GH3_C"/>
</dbReference>
<comment type="caution">
    <text evidence="3">The sequence shown here is derived from an EMBL/GenBank/DDBJ whole genome shotgun (WGS) entry which is preliminary data.</text>
</comment>
<feature type="domain" description="GH3 middle" evidence="1">
    <location>
        <begin position="332"/>
        <end position="397"/>
    </location>
</feature>
<dbReference type="InterPro" id="IPR055377">
    <property type="entry name" value="GH3_M"/>
</dbReference>
<dbReference type="eggNOG" id="COG0318">
    <property type="taxonomic scope" value="Bacteria"/>
</dbReference>
<evidence type="ECO:0000259" key="2">
    <source>
        <dbReference type="Pfam" id="PF23572"/>
    </source>
</evidence>
<dbReference type="Proteomes" id="UP000029444">
    <property type="component" value="Unassembled WGS sequence"/>
</dbReference>
<dbReference type="RefSeq" id="WP_052041617.1">
    <property type="nucleotide sequence ID" value="NZ_ARXV01000012.1"/>
</dbReference>
<dbReference type="AlphaFoldDB" id="A0A095SHH2"/>
<dbReference type="EMBL" id="ARXV01000012">
    <property type="protein sequence ID" value="KGD63992.1"/>
    <property type="molecule type" value="Genomic_DNA"/>
</dbReference>
<dbReference type="GO" id="GO:0005737">
    <property type="term" value="C:cytoplasm"/>
    <property type="evidence" value="ECO:0007669"/>
    <property type="project" value="TreeGrafter"/>
</dbReference>
<proteinExistence type="predicted"/>
<evidence type="ECO:0000313" key="3">
    <source>
        <dbReference type="EMBL" id="KGD63992.1"/>
    </source>
</evidence>
<dbReference type="GO" id="GO:0016881">
    <property type="term" value="F:acid-amino acid ligase activity"/>
    <property type="evidence" value="ECO:0007669"/>
    <property type="project" value="TreeGrafter"/>
</dbReference>
<keyword evidence="4" id="KW-1185">Reference proteome</keyword>
<dbReference type="OrthoDB" id="9807441at2"/>
<dbReference type="STRING" id="1177154.Y5S_02760"/>
<dbReference type="Pfam" id="PF03321">
    <property type="entry name" value="GH3"/>
    <property type="match status" value="1"/>
</dbReference>
<dbReference type="Pfam" id="PF23571">
    <property type="entry name" value="GH3_M"/>
    <property type="match status" value="1"/>
</dbReference>
<name>A0A095SHH2_9GAMM</name>
<dbReference type="PATRIC" id="fig|1177154.3.peg.2795"/>
<feature type="domain" description="GH3 C-terminal" evidence="2">
    <location>
        <begin position="431"/>
        <end position="515"/>
    </location>
</feature>
<accession>A0A095SHH2</accession>
<protein>
    <submittedName>
        <fullName evidence="3">GH3 auxin-responsive promoter</fullName>
    </submittedName>
</protein>
<dbReference type="PANTHER" id="PTHR31901:SF9">
    <property type="entry name" value="GH3 DOMAIN-CONTAINING PROTEIN"/>
    <property type="match status" value="1"/>
</dbReference>
<evidence type="ECO:0000313" key="4">
    <source>
        <dbReference type="Proteomes" id="UP000029444"/>
    </source>
</evidence>
<reference evidence="3 4" key="1">
    <citation type="submission" date="2012-09" db="EMBL/GenBank/DDBJ databases">
        <title>Genome Sequence of alkane-degrading Bacterium Alcanivorax sp. 19-m-6.</title>
        <authorList>
            <person name="Lai Q."/>
            <person name="Shao Z."/>
        </authorList>
    </citation>
    <scope>NUCLEOTIDE SEQUENCE [LARGE SCALE GENOMIC DNA]</scope>
    <source>
        <strain evidence="3 4">19-m-6</strain>
    </source>
</reference>
<sequence>MFGHHLLKLATGPGERRFARSRESMENVQRENLSRLLGQIAGMPAAEQAGLTADMSWEQFSAAQPVTDYDYWRDAIDFHRSQGRSWMSRSPVSRFQPTSGSTSAIKWVPYTKQFLGELDNAISPWVVDLYRQFPRLMHGRHYWSMSWVPTALRESMSEEINDDLQLMSLGKRILAGATQSVPQNVSLARTSDDSLFATLAWLASDQSLSMISIWSPTFGLGLLKNMALWRDELAQVLSTGEWGSYMQGVENPGCPKSPRAGAMLREWDGSLCPEFFKALWPSLALVSAWDTAASAPWARQLHSLLPQAGFQGKGLWATEGVVTIPYQGEHTLAYRSHVYEFQDPDDGSIYAPWELEVGQRVMPLLSTGSGLLRYRLKDLVRVEGFNQGVPILTFLGRAGTTDLVGEKLTAPVVEEAIAAIDLPDDAIPVCTVAVDDAGNGKPGYLLLLEGECKQSSGAGARLEAELQKHFHYQLARNLGQLEPMRCVVHPGMRERYLRQCRQRGMIEGNIKMESLQYWPGSLPGWLSFEGDLSRCGKGAKEPVL</sequence>
<dbReference type="PANTHER" id="PTHR31901">
    <property type="entry name" value="GH3 DOMAIN-CONTAINING PROTEIN"/>
    <property type="match status" value="1"/>
</dbReference>
<dbReference type="InterPro" id="IPR004993">
    <property type="entry name" value="GH3"/>
</dbReference>
<dbReference type="Pfam" id="PF23572">
    <property type="entry name" value="GH3_C"/>
    <property type="match status" value="1"/>
</dbReference>
<organism evidence="3 4">
    <name type="scientific">Alcanivorax nanhaiticus</name>
    <dbReference type="NCBI Taxonomy" id="1177154"/>
    <lineage>
        <taxon>Bacteria</taxon>
        <taxon>Pseudomonadati</taxon>
        <taxon>Pseudomonadota</taxon>
        <taxon>Gammaproteobacteria</taxon>
        <taxon>Oceanospirillales</taxon>
        <taxon>Alcanivoracaceae</taxon>
        <taxon>Alcanivorax</taxon>
    </lineage>
</organism>
<gene>
    <name evidence="3" type="ORF">Y5S_02760</name>
</gene>
<evidence type="ECO:0000259" key="1">
    <source>
        <dbReference type="Pfam" id="PF23571"/>
    </source>
</evidence>